<keyword evidence="1" id="KW-0472">Membrane</keyword>
<protein>
    <submittedName>
        <fullName evidence="2">Uncharacterized protein</fullName>
    </submittedName>
</protein>
<reference evidence="2" key="1">
    <citation type="submission" date="2023-03" db="EMBL/GenBank/DDBJ databases">
        <title>Massive genome expansion in bonnet fungi (Mycena s.s.) driven by repeated elements and novel gene families across ecological guilds.</title>
        <authorList>
            <consortium name="Lawrence Berkeley National Laboratory"/>
            <person name="Harder C.B."/>
            <person name="Miyauchi S."/>
            <person name="Viragh M."/>
            <person name="Kuo A."/>
            <person name="Thoen E."/>
            <person name="Andreopoulos B."/>
            <person name="Lu D."/>
            <person name="Skrede I."/>
            <person name="Drula E."/>
            <person name="Henrissat B."/>
            <person name="Morin E."/>
            <person name="Kohler A."/>
            <person name="Barry K."/>
            <person name="LaButti K."/>
            <person name="Morin E."/>
            <person name="Salamov A."/>
            <person name="Lipzen A."/>
            <person name="Mereny Z."/>
            <person name="Hegedus B."/>
            <person name="Baldrian P."/>
            <person name="Stursova M."/>
            <person name="Weitz H."/>
            <person name="Taylor A."/>
            <person name="Grigoriev I.V."/>
            <person name="Nagy L.G."/>
            <person name="Martin F."/>
            <person name="Kauserud H."/>
        </authorList>
    </citation>
    <scope>NUCLEOTIDE SEQUENCE</scope>
    <source>
        <strain evidence="2">CBHHK182m</strain>
    </source>
</reference>
<evidence type="ECO:0000256" key="1">
    <source>
        <dbReference type="SAM" id="Phobius"/>
    </source>
</evidence>
<feature type="transmembrane region" description="Helical" evidence="1">
    <location>
        <begin position="52"/>
        <end position="80"/>
    </location>
</feature>
<comment type="caution">
    <text evidence="2">The sequence shown here is derived from an EMBL/GenBank/DDBJ whole genome shotgun (WGS) entry which is preliminary data.</text>
</comment>
<dbReference type="Proteomes" id="UP001215598">
    <property type="component" value="Unassembled WGS sequence"/>
</dbReference>
<keyword evidence="1" id="KW-1133">Transmembrane helix</keyword>
<organism evidence="2 3">
    <name type="scientific">Mycena metata</name>
    <dbReference type="NCBI Taxonomy" id="1033252"/>
    <lineage>
        <taxon>Eukaryota</taxon>
        <taxon>Fungi</taxon>
        <taxon>Dikarya</taxon>
        <taxon>Basidiomycota</taxon>
        <taxon>Agaricomycotina</taxon>
        <taxon>Agaricomycetes</taxon>
        <taxon>Agaricomycetidae</taxon>
        <taxon>Agaricales</taxon>
        <taxon>Marasmiineae</taxon>
        <taxon>Mycenaceae</taxon>
        <taxon>Mycena</taxon>
    </lineage>
</organism>
<keyword evidence="3" id="KW-1185">Reference proteome</keyword>
<feature type="transmembrane region" description="Helical" evidence="1">
    <location>
        <begin position="133"/>
        <end position="158"/>
    </location>
</feature>
<evidence type="ECO:0000313" key="3">
    <source>
        <dbReference type="Proteomes" id="UP001215598"/>
    </source>
</evidence>
<keyword evidence="1" id="KW-0812">Transmembrane</keyword>
<sequence>MDWKFQMILTLSGLWLKYFFTLATTILVTTVFAPKDGQVQDYQAYTRFRDQFLGAFNALNAAANAVYVTSLGYVNVIIMILSQEVPQRATSLFIASISVSLFTTVILMALTVGRIWSLARAARVVMGQKAVGTYYTVCAMMSQVLCTAFSASSLSWCYSRMGHILAPSSCKLWASHRR</sequence>
<gene>
    <name evidence="2" type="ORF">B0H16DRAFT_1685335</name>
</gene>
<evidence type="ECO:0000313" key="2">
    <source>
        <dbReference type="EMBL" id="KAJ7772266.1"/>
    </source>
</evidence>
<accession>A0AAD7NRM2</accession>
<feature type="transmembrane region" description="Helical" evidence="1">
    <location>
        <begin position="7"/>
        <end position="32"/>
    </location>
</feature>
<name>A0AAD7NRM2_9AGAR</name>
<feature type="transmembrane region" description="Helical" evidence="1">
    <location>
        <begin position="92"/>
        <end position="113"/>
    </location>
</feature>
<proteinExistence type="predicted"/>
<dbReference type="AlphaFoldDB" id="A0AAD7NRM2"/>
<dbReference type="EMBL" id="JARKIB010000014">
    <property type="protein sequence ID" value="KAJ7772266.1"/>
    <property type="molecule type" value="Genomic_DNA"/>
</dbReference>